<evidence type="ECO:0000313" key="2">
    <source>
        <dbReference type="Proteomes" id="UP001163321"/>
    </source>
</evidence>
<keyword evidence="2" id="KW-1185">Reference proteome</keyword>
<proteinExistence type="predicted"/>
<sequence length="125" mass="14108">MSLYELQMRKTSTWALAANGMQTKWKQLKQRAARRYKTLKDDTAIIFSDAMHKQVHLKPRNRRLDDPLACHNVRAALSTTNLNGILAATSPENSNQFCKTMVGFILYSHTVWACEAAKSSHKGAT</sequence>
<reference evidence="1 2" key="1">
    <citation type="journal article" date="2022" name="bioRxiv">
        <title>The genome of the oomycete Peronosclerospora sorghi, a cosmopolitan pathogen of maize and sorghum, is inflated with dispersed pseudogenes.</title>
        <authorList>
            <person name="Fletcher K."/>
            <person name="Martin F."/>
            <person name="Isakeit T."/>
            <person name="Cavanaugh K."/>
            <person name="Magill C."/>
            <person name="Michelmore R."/>
        </authorList>
    </citation>
    <scope>NUCLEOTIDE SEQUENCE [LARGE SCALE GENOMIC DNA]</scope>
    <source>
        <strain evidence="1">P6</strain>
    </source>
</reference>
<protein>
    <submittedName>
        <fullName evidence="1">Uncharacterized protein</fullName>
    </submittedName>
</protein>
<accession>A0ACC0WA05</accession>
<evidence type="ECO:0000313" key="1">
    <source>
        <dbReference type="EMBL" id="KAI9915252.1"/>
    </source>
</evidence>
<name>A0ACC0WA05_9STRA</name>
<dbReference type="Proteomes" id="UP001163321">
    <property type="component" value="Chromosome 3"/>
</dbReference>
<dbReference type="EMBL" id="CM047582">
    <property type="protein sequence ID" value="KAI9915252.1"/>
    <property type="molecule type" value="Genomic_DNA"/>
</dbReference>
<gene>
    <name evidence="1" type="ORF">PsorP6_007328</name>
</gene>
<organism evidence="1 2">
    <name type="scientific">Peronosclerospora sorghi</name>
    <dbReference type="NCBI Taxonomy" id="230839"/>
    <lineage>
        <taxon>Eukaryota</taxon>
        <taxon>Sar</taxon>
        <taxon>Stramenopiles</taxon>
        <taxon>Oomycota</taxon>
        <taxon>Peronosporomycetes</taxon>
        <taxon>Peronosporales</taxon>
        <taxon>Peronosporaceae</taxon>
        <taxon>Peronosclerospora</taxon>
    </lineage>
</organism>
<comment type="caution">
    <text evidence="1">The sequence shown here is derived from an EMBL/GenBank/DDBJ whole genome shotgun (WGS) entry which is preliminary data.</text>
</comment>